<accession>A0A8H6RCR0</accession>
<keyword evidence="1" id="KW-0472">Membrane</keyword>
<keyword evidence="1" id="KW-0812">Transmembrane</keyword>
<evidence type="ECO:0000256" key="1">
    <source>
        <dbReference type="SAM" id="Phobius"/>
    </source>
</evidence>
<sequence length="242" mass="25055">MFLNVNILAKQVMDFAAAVGPVALKMLAAVAKDVLIVRTCAVMDTFVRQVLGAVAHRATANRLAGVVVAIKVKSILSTDPNVAQMATTALLEAAASDARTTEYTEYSYSYSYYYSVYVWWYLSYYPSYTPTASTTVTTTTTISAYVTNSADAESSFAEITSSIASDASWSASFNSDLATILASASNALESVNSALGTTGTTGLSGGSSSGGGTSTASSWKANVLGALFGIVAIVVGMLAIAL</sequence>
<dbReference type="EMBL" id="JABCIY010000209">
    <property type="protein sequence ID" value="KAF7188554.1"/>
    <property type="molecule type" value="Genomic_DNA"/>
</dbReference>
<proteinExistence type="predicted"/>
<name>A0A8H6RCR0_9PEZI</name>
<feature type="transmembrane region" description="Helical" evidence="1">
    <location>
        <begin position="223"/>
        <end position="241"/>
    </location>
</feature>
<organism evidence="2 3">
    <name type="scientific">Pseudocercospora fuligena</name>
    <dbReference type="NCBI Taxonomy" id="685502"/>
    <lineage>
        <taxon>Eukaryota</taxon>
        <taxon>Fungi</taxon>
        <taxon>Dikarya</taxon>
        <taxon>Ascomycota</taxon>
        <taxon>Pezizomycotina</taxon>
        <taxon>Dothideomycetes</taxon>
        <taxon>Dothideomycetidae</taxon>
        <taxon>Mycosphaerellales</taxon>
        <taxon>Mycosphaerellaceae</taxon>
        <taxon>Pseudocercospora</taxon>
    </lineage>
</organism>
<keyword evidence="3" id="KW-1185">Reference proteome</keyword>
<dbReference type="Proteomes" id="UP000660729">
    <property type="component" value="Unassembled WGS sequence"/>
</dbReference>
<comment type="caution">
    <text evidence="2">The sequence shown here is derived from an EMBL/GenBank/DDBJ whole genome shotgun (WGS) entry which is preliminary data.</text>
</comment>
<reference evidence="2" key="1">
    <citation type="submission" date="2020-04" db="EMBL/GenBank/DDBJ databases">
        <title>Draft genome resource of the tomato pathogen Pseudocercospora fuligena.</title>
        <authorList>
            <person name="Zaccaron A."/>
        </authorList>
    </citation>
    <scope>NUCLEOTIDE SEQUENCE</scope>
    <source>
        <strain evidence="2">PF001</strain>
    </source>
</reference>
<gene>
    <name evidence="2" type="ORF">HII31_10216</name>
</gene>
<dbReference type="AlphaFoldDB" id="A0A8H6RCR0"/>
<keyword evidence="1" id="KW-1133">Transmembrane helix</keyword>
<protein>
    <submittedName>
        <fullName evidence="2">Uncharacterized protein</fullName>
    </submittedName>
</protein>
<evidence type="ECO:0000313" key="2">
    <source>
        <dbReference type="EMBL" id="KAF7188554.1"/>
    </source>
</evidence>
<evidence type="ECO:0000313" key="3">
    <source>
        <dbReference type="Proteomes" id="UP000660729"/>
    </source>
</evidence>